<protein>
    <submittedName>
        <fullName evidence="2">Uncharacterized protein</fullName>
    </submittedName>
</protein>
<evidence type="ECO:0000256" key="1">
    <source>
        <dbReference type="SAM" id="MobiDB-lite"/>
    </source>
</evidence>
<keyword evidence="3" id="KW-1185">Reference proteome</keyword>
<accession>A0A7J7L969</accession>
<dbReference type="OrthoDB" id="7763451at2759"/>
<reference evidence="2 3" key="1">
    <citation type="journal article" date="2020" name="IScience">
        <title>Genome Sequencing of the Endangered Kingdonia uniflora (Circaeasteraceae, Ranunculales) Reveals Potential Mechanisms of Evolutionary Specialization.</title>
        <authorList>
            <person name="Sun Y."/>
            <person name="Deng T."/>
            <person name="Zhang A."/>
            <person name="Moore M.J."/>
            <person name="Landis J.B."/>
            <person name="Lin N."/>
            <person name="Zhang H."/>
            <person name="Zhang X."/>
            <person name="Huang J."/>
            <person name="Zhang X."/>
            <person name="Sun H."/>
            <person name="Wang H."/>
        </authorList>
    </citation>
    <scope>NUCLEOTIDE SEQUENCE [LARGE SCALE GENOMIC DNA]</scope>
    <source>
        <strain evidence="2">TB1705</strain>
        <tissue evidence="2">Leaf</tissue>
    </source>
</reference>
<dbReference type="PANTHER" id="PTHR32343:SF9">
    <property type="entry name" value="RRM-CONTAINING PROTEIN-RELATED"/>
    <property type="match status" value="1"/>
</dbReference>
<dbReference type="Proteomes" id="UP000541444">
    <property type="component" value="Unassembled WGS sequence"/>
</dbReference>
<evidence type="ECO:0000313" key="3">
    <source>
        <dbReference type="Proteomes" id="UP000541444"/>
    </source>
</evidence>
<dbReference type="PANTHER" id="PTHR32343">
    <property type="entry name" value="SERINE/ARGININE-RICH SPLICING FACTOR"/>
    <property type="match status" value="1"/>
</dbReference>
<dbReference type="AlphaFoldDB" id="A0A7J7L969"/>
<proteinExistence type="predicted"/>
<name>A0A7J7L969_9MAGN</name>
<comment type="caution">
    <text evidence="2">The sequence shown here is derived from an EMBL/GenBank/DDBJ whole genome shotgun (WGS) entry which is preliminary data.</text>
</comment>
<dbReference type="EMBL" id="JACGCM010002525">
    <property type="protein sequence ID" value="KAF6139186.1"/>
    <property type="molecule type" value="Genomic_DNA"/>
</dbReference>
<feature type="region of interest" description="Disordered" evidence="1">
    <location>
        <begin position="1"/>
        <end position="28"/>
    </location>
</feature>
<organism evidence="2 3">
    <name type="scientific">Kingdonia uniflora</name>
    <dbReference type="NCBI Taxonomy" id="39325"/>
    <lineage>
        <taxon>Eukaryota</taxon>
        <taxon>Viridiplantae</taxon>
        <taxon>Streptophyta</taxon>
        <taxon>Embryophyta</taxon>
        <taxon>Tracheophyta</taxon>
        <taxon>Spermatophyta</taxon>
        <taxon>Magnoliopsida</taxon>
        <taxon>Ranunculales</taxon>
        <taxon>Circaeasteraceae</taxon>
        <taxon>Kingdonia</taxon>
    </lineage>
</organism>
<gene>
    <name evidence="2" type="ORF">GIB67_040333</name>
</gene>
<sequence>MKGVAKINPNNQVTTHKRERGRSNGFRFGEGREQGVPAFYMPIFKQIGSTTLSYLNIKRAEQDWGAKIDRISEAILLTLTSVIMYEPELTASASAKVVSFDRMVRLANNVTVGIPMVNEKVKSMNQRLQVSDKTMAAFTVTEKKLNDTRSPIKSSRYITVGAAWFSGAFTKVAKARKVASSHTKEKFQLAMSNLTATDSPISI</sequence>
<evidence type="ECO:0000313" key="2">
    <source>
        <dbReference type="EMBL" id="KAF6139186.1"/>
    </source>
</evidence>